<sequence>MKSTVTDAQFFRLRMGKTALRALHVLGVAGASAGFLFGLDIELWRSWWILGMATGVALTGWEVWRSPLYLVQLKGVFTMVKVLLLALCYPFPQFSPMLFAAIMLLSVFIAHGPSQFRHYSIWHRRILRGQEIKG</sequence>
<keyword evidence="3" id="KW-1185">Reference proteome</keyword>
<dbReference type="RefSeq" id="WP_067662326.1">
    <property type="nucleotide sequence ID" value="NZ_FQXG01000011.1"/>
</dbReference>
<feature type="transmembrane region" description="Helical" evidence="1">
    <location>
        <begin position="20"/>
        <end position="39"/>
    </location>
</feature>
<keyword evidence="1" id="KW-1133">Transmembrane helix</keyword>
<dbReference type="Proteomes" id="UP000184268">
    <property type="component" value="Unassembled WGS sequence"/>
</dbReference>
<accession>A0A1M5ZFU8</accession>
<evidence type="ECO:0000313" key="3">
    <source>
        <dbReference type="Proteomes" id="UP000184268"/>
    </source>
</evidence>
<protein>
    <submittedName>
        <fullName evidence="2">Uncharacterized protein</fullName>
    </submittedName>
</protein>
<evidence type="ECO:0000256" key="1">
    <source>
        <dbReference type="SAM" id="Phobius"/>
    </source>
</evidence>
<proteinExistence type="predicted"/>
<keyword evidence="1" id="KW-0812">Transmembrane</keyword>
<evidence type="ECO:0000313" key="2">
    <source>
        <dbReference type="EMBL" id="SHI23011.1"/>
    </source>
</evidence>
<dbReference type="OrthoDB" id="6267035at2"/>
<keyword evidence="1" id="KW-0472">Membrane</keyword>
<organism evidence="2 3">
    <name type="scientific">Ferrimonas marina</name>
    <dbReference type="NCBI Taxonomy" id="299255"/>
    <lineage>
        <taxon>Bacteria</taxon>
        <taxon>Pseudomonadati</taxon>
        <taxon>Pseudomonadota</taxon>
        <taxon>Gammaproteobacteria</taxon>
        <taxon>Alteromonadales</taxon>
        <taxon>Ferrimonadaceae</taxon>
        <taxon>Ferrimonas</taxon>
    </lineage>
</organism>
<name>A0A1M5ZFU8_9GAMM</name>
<feature type="transmembrane region" description="Helical" evidence="1">
    <location>
        <begin position="45"/>
        <end position="64"/>
    </location>
</feature>
<gene>
    <name evidence="2" type="ORF">SAMN02745129_0233</name>
</gene>
<dbReference type="AlphaFoldDB" id="A0A1M5ZFU8"/>
<dbReference type="STRING" id="299255.SAMN02745129_0233"/>
<dbReference type="EMBL" id="FQXG01000011">
    <property type="protein sequence ID" value="SHI23011.1"/>
    <property type="molecule type" value="Genomic_DNA"/>
</dbReference>
<reference evidence="2 3" key="1">
    <citation type="submission" date="2016-11" db="EMBL/GenBank/DDBJ databases">
        <authorList>
            <person name="Jaros S."/>
            <person name="Januszkiewicz K."/>
            <person name="Wedrychowicz H."/>
        </authorList>
    </citation>
    <scope>NUCLEOTIDE SEQUENCE [LARGE SCALE GENOMIC DNA]</scope>
    <source>
        <strain evidence="2 3">DSM 16917</strain>
    </source>
</reference>